<dbReference type="Pfam" id="PF00440">
    <property type="entry name" value="TetR_N"/>
    <property type="match status" value="1"/>
</dbReference>
<dbReference type="EMBL" id="JAGGJV010000001">
    <property type="protein sequence ID" value="MBP1857345.1"/>
    <property type="molecule type" value="Genomic_DNA"/>
</dbReference>
<evidence type="ECO:0000256" key="4">
    <source>
        <dbReference type="ARBA" id="ARBA00023163"/>
    </source>
</evidence>
<protein>
    <submittedName>
        <fullName evidence="7">Transcriptional repressor BetI</fullName>
    </submittedName>
</protein>
<evidence type="ECO:0000256" key="2">
    <source>
        <dbReference type="ARBA" id="ARBA00023015"/>
    </source>
</evidence>
<dbReference type="InterPro" id="IPR001647">
    <property type="entry name" value="HTH_TetR"/>
</dbReference>
<dbReference type="InterPro" id="IPR050109">
    <property type="entry name" value="HTH-type_TetR-like_transc_reg"/>
</dbReference>
<evidence type="ECO:0000313" key="8">
    <source>
        <dbReference type="Proteomes" id="UP000823786"/>
    </source>
</evidence>
<dbReference type="SUPFAM" id="SSF46689">
    <property type="entry name" value="Homeodomain-like"/>
    <property type="match status" value="1"/>
</dbReference>
<comment type="caution">
    <text evidence="7">The sequence shown here is derived from an EMBL/GenBank/DDBJ whole genome shotgun (WGS) entry which is preliminary data.</text>
</comment>
<proteinExistence type="predicted"/>
<dbReference type="Proteomes" id="UP000823786">
    <property type="component" value="Unassembled WGS sequence"/>
</dbReference>
<feature type="DNA-binding region" description="H-T-H motif" evidence="5">
    <location>
        <begin position="37"/>
        <end position="56"/>
    </location>
</feature>
<dbReference type="PRINTS" id="PR00455">
    <property type="entry name" value="HTHTETR"/>
</dbReference>
<organism evidence="7 8">
    <name type="scientific">Rhizobium herbae</name>
    <dbReference type="NCBI Taxonomy" id="508661"/>
    <lineage>
        <taxon>Bacteria</taxon>
        <taxon>Pseudomonadati</taxon>
        <taxon>Pseudomonadota</taxon>
        <taxon>Alphaproteobacteria</taxon>
        <taxon>Hyphomicrobiales</taxon>
        <taxon>Rhizobiaceae</taxon>
        <taxon>Rhizobium/Agrobacterium group</taxon>
        <taxon>Rhizobium</taxon>
    </lineage>
</organism>
<dbReference type="Gene3D" id="1.10.357.10">
    <property type="entry name" value="Tetracycline Repressor, domain 2"/>
    <property type="match status" value="1"/>
</dbReference>
<evidence type="ECO:0000313" key="7">
    <source>
        <dbReference type="EMBL" id="MBP1857345.1"/>
    </source>
</evidence>
<evidence type="ECO:0000256" key="1">
    <source>
        <dbReference type="ARBA" id="ARBA00022491"/>
    </source>
</evidence>
<dbReference type="PROSITE" id="PS50977">
    <property type="entry name" value="HTH_TETR_2"/>
    <property type="match status" value="1"/>
</dbReference>
<dbReference type="RefSeq" id="WP_209848042.1">
    <property type="nucleotide sequence ID" value="NZ_JAGGJV010000001.1"/>
</dbReference>
<sequence>MSARPKKQKKRIEEIRRIELIEAAHRIFIKDGLKGLTTTRICHEAGMSQGILTYYFKDKDEVLFEMVRHANRILMDEVVMRLRAARTRWERILAVIDGNFPETRFERNTANAWVSFYAEAAHNERYARLQRLFYRRLHSNLASALTPAVSREDIGLFVLGFAAMLDGIWLRRGHSEEDITLTQGKQLLVHYTRNSLGEAVVKRLQLLPPGK</sequence>
<gene>
    <name evidence="7" type="ORF">J2Z75_000825</name>
</gene>
<dbReference type="NCBIfam" id="NF001978">
    <property type="entry name" value="PRK00767.1"/>
    <property type="match status" value="1"/>
</dbReference>
<keyword evidence="8" id="KW-1185">Reference proteome</keyword>
<dbReference type="Pfam" id="PF13977">
    <property type="entry name" value="TetR_C_6"/>
    <property type="match status" value="1"/>
</dbReference>
<keyword evidence="4" id="KW-0804">Transcription</keyword>
<evidence type="ECO:0000259" key="6">
    <source>
        <dbReference type="PROSITE" id="PS50977"/>
    </source>
</evidence>
<dbReference type="InterPro" id="IPR036271">
    <property type="entry name" value="Tet_transcr_reg_TetR-rel_C_sf"/>
</dbReference>
<evidence type="ECO:0000256" key="5">
    <source>
        <dbReference type="PROSITE-ProRule" id="PRU00335"/>
    </source>
</evidence>
<keyword evidence="3 5" id="KW-0238">DNA-binding</keyword>
<reference evidence="7 8" key="1">
    <citation type="submission" date="2021-03" db="EMBL/GenBank/DDBJ databases">
        <title>Genomic Encyclopedia of Type Strains, Phase IV (KMG-IV): sequencing the most valuable type-strain genomes for metagenomic binning, comparative biology and taxonomic classification.</title>
        <authorList>
            <person name="Goeker M."/>
        </authorList>
    </citation>
    <scope>NUCLEOTIDE SEQUENCE [LARGE SCALE GENOMIC DNA]</scope>
    <source>
        <strain evidence="7 8">DSM 26427</strain>
    </source>
</reference>
<dbReference type="PANTHER" id="PTHR30055:SF234">
    <property type="entry name" value="HTH-TYPE TRANSCRIPTIONAL REGULATOR BETI"/>
    <property type="match status" value="1"/>
</dbReference>
<name>A0ABS4EHC6_9HYPH</name>
<keyword evidence="1" id="KW-0678">Repressor</keyword>
<dbReference type="InterPro" id="IPR039538">
    <property type="entry name" value="BetI_C"/>
</dbReference>
<dbReference type="SUPFAM" id="SSF48498">
    <property type="entry name" value="Tetracyclin repressor-like, C-terminal domain"/>
    <property type="match status" value="1"/>
</dbReference>
<dbReference type="PANTHER" id="PTHR30055">
    <property type="entry name" value="HTH-TYPE TRANSCRIPTIONAL REGULATOR RUTR"/>
    <property type="match status" value="1"/>
</dbReference>
<accession>A0ABS4EHC6</accession>
<feature type="domain" description="HTH tetR-type" evidence="6">
    <location>
        <begin position="14"/>
        <end position="74"/>
    </location>
</feature>
<dbReference type="InterPro" id="IPR009057">
    <property type="entry name" value="Homeodomain-like_sf"/>
</dbReference>
<evidence type="ECO:0000256" key="3">
    <source>
        <dbReference type="ARBA" id="ARBA00023125"/>
    </source>
</evidence>
<keyword evidence="2" id="KW-0805">Transcription regulation</keyword>